<name>A0ABQ6P6Y1_9SPHN</name>
<reference evidence="5 6" key="1">
    <citation type="submission" date="2023-06" db="EMBL/GenBank/DDBJ databases">
        <title>Draft genome sequence of Novosphingobium sp. strain IK01.</title>
        <authorList>
            <person name="Hatamoto M."/>
            <person name="Ikarashi T."/>
            <person name="Yamaguchi T."/>
        </authorList>
    </citation>
    <scope>NUCLEOTIDE SEQUENCE [LARGE SCALE GENOMIC DNA]</scope>
    <source>
        <strain evidence="5 6">IK01</strain>
    </source>
</reference>
<organism evidence="5 6">
    <name type="scientific">Novosphingobium pituita</name>
    <dbReference type="NCBI Taxonomy" id="3056842"/>
    <lineage>
        <taxon>Bacteria</taxon>
        <taxon>Pseudomonadati</taxon>
        <taxon>Pseudomonadota</taxon>
        <taxon>Alphaproteobacteria</taxon>
        <taxon>Sphingomonadales</taxon>
        <taxon>Sphingomonadaceae</taxon>
        <taxon>Novosphingobium</taxon>
    </lineage>
</organism>
<dbReference type="Gene3D" id="3.30.70.1070">
    <property type="entry name" value="Sporulation related repeat"/>
    <property type="match status" value="1"/>
</dbReference>
<feature type="region of interest" description="Disordered" evidence="2">
    <location>
        <begin position="281"/>
        <end position="319"/>
    </location>
</feature>
<comment type="caution">
    <text evidence="5">The sequence shown here is derived from an EMBL/GenBank/DDBJ whole genome shotgun (WGS) entry which is preliminary data.</text>
</comment>
<feature type="chain" id="PRO_5045676744" description="SPOR domain-containing protein" evidence="3">
    <location>
        <begin position="26"/>
        <end position="481"/>
    </location>
</feature>
<gene>
    <name evidence="5" type="ORF">NUTIK01_17800</name>
</gene>
<dbReference type="Gene3D" id="1.25.40.10">
    <property type="entry name" value="Tetratricopeptide repeat domain"/>
    <property type="match status" value="1"/>
</dbReference>
<dbReference type="SUPFAM" id="SSF48452">
    <property type="entry name" value="TPR-like"/>
    <property type="match status" value="1"/>
</dbReference>
<feature type="repeat" description="TPR" evidence="1">
    <location>
        <begin position="63"/>
        <end position="96"/>
    </location>
</feature>
<feature type="signal peptide" evidence="3">
    <location>
        <begin position="1"/>
        <end position="25"/>
    </location>
</feature>
<accession>A0ABQ6P6Y1</accession>
<dbReference type="EMBL" id="BTFW01000001">
    <property type="protein sequence ID" value="GMM61003.1"/>
    <property type="molecule type" value="Genomic_DNA"/>
</dbReference>
<feature type="compositionally biased region" description="Low complexity" evidence="2">
    <location>
        <begin position="285"/>
        <end position="296"/>
    </location>
</feature>
<evidence type="ECO:0000256" key="1">
    <source>
        <dbReference type="PROSITE-ProRule" id="PRU00339"/>
    </source>
</evidence>
<sequence>MTHRPLAMLVSTALAAGLLAGCAQGGPRPDQTASRAESSLSGGDATKAVALAEQAVLADPRNPGYRMLLGSAYMRAGRFESARQAYDEAMELGDDSGKVALSLALTDMALGHEAVALDTLEAHRDQIPVADYGLALAMVGRADQAVDLLTQAIRSGEGTPKLRQNLAYAMAMAGHWREARDMASQDVPADQLTARMAQWAQLNDPDNMRLRVAGLLGVPMREDTGQPAALALANFPAPGEQTSGEQAPVRQADSQNVAPSQKAPALARFAAQELPAIDQADHGQPDLADASSAPPAEKLAAIDMPPPPPAAPAPLSRAAARDEIRPAPRFAPEPRLARAIPPAMVARTAQAQAAKMRQARLEAPRETPRTGIPAGTPMIQLGAFSTQEGAHRAWRHYLAANPALKDYRPVITSAVVNGKQYWRTQAVGFASATPARSLCGSVKARGGVCLVMASPIASPATGPATGGAPHSQAIRFASNRR</sequence>
<keyword evidence="6" id="KW-1185">Reference proteome</keyword>
<protein>
    <recommendedName>
        <fullName evidence="4">SPOR domain-containing protein</fullName>
    </recommendedName>
</protein>
<dbReference type="Proteomes" id="UP001187221">
    <property type="component" value="Unassembled WGS sequence"/>
</dbReference>
<evidence type="ECO:0000256" key="2">
    <source>
        <dbReference type="SAM" id="MobiDB-lite"/>
    </source>
</evidence>
<dbReference type="InterPro" id="IPR011990">
    <property type="entry name" value="TPR-like_helical_dom_sf"/>
</dbReference>
<dbReference type="PROSITE" id="PS50005">
    <property type="entry name" value="TPR"/>
    <property type="match status" value="1"/>
</dbReference>
<dbReference type="RefSeq" id="WP_317974729.1">
    <property type="nucleotide sequence ID" value="NZ_BTFW01000001.1"/>
</dbReference>
<dbReference type="Pfam" id="PF05036">
    <property type="entry name" value="SPOR"/>
    <property type="match status" value="1"/>
</dbReference>
<evidence type="ECO:0000313" key="5">
    <source>
        <dbReference type="EMBL" id="GMM61003.1"/>
    </source>
</evidence>
<feature type="domain" description="SPOR" evidence="4">
    <location>
        <begin position="371"/>
        <end position="455"/>
    </location>
</feature>
<dbReference type="Pfam" id="PF13432">
    <property type="entry name" value="TPR_16"/>
    <property type="match status" value="1"/>
</dbReference>
<keyword evidence="3" id="KW-0732">Signal</keyword>
<dbReference type="InterPro" id="IPR019734">
    <property type="entry name" value="TPR_rpt"/>
</dbReference>
<dbReference type="InterPro" id="IPR007730">
    <property type="entry name" value="SPOR-like_dom"/>
</dbReference>
<keyword evidence="1" id="KW-0802">TPR repeat</keyword>
<feature type="region of interest" description="Disordered" evidence="2">
    <location>
        <begin position="236"/>
        <end position="263"/>
    </location>
</feature>
<dbReference type="PROSITE" id="PS51257">
    <property type="entry name" value="PROKAR_LIPOPROTEIN"/>
    <property type="match status" value="1"/>
</dbReference>
<evidence type="ECO:0000259" key="4">
    <source>
        <dbReference type="PROSITE" id="PS51724"/>
    </source>
</evidence>
<evidence type="ECO:0000313" key="6">
    <source>
        <dbReference type="Proteomes" id="UP001187221"/>
    </source>
</evidence>
<evidence type="ECO:0000256" key="3">
    <source>
        <dbReference type="SAM" id="SignalP"/>
    </source>
</evidence>
<proteinExistence type="predicted"/>
<dbReference type="InterPro" id="IPR036680">
    <property type="entry name" value="SPOR-like_sf"/>
</dbReference>
<dbReference type="PROSITE" id="PS51724">
    <property type="entry name" value="SPOR"/>
    <property type="match status" value="1"/>
</dbReference>